<protein>
    <submittedName>
        <fullName evidence="3">YkaA</fullName>
    </submittedName>
</protein>
<evidence type="ECO:0000313" key="3">
    <source>
        <dbReference type="EMBL" id="QSG15488.1"/>
    </source>
</evidence>
<dbReference type="GeneID" id="68858604"/>
<proteinExistence type="inferred from homology"/>
<keyword evidence="2" id="KW-0175">Coiled coil</keyword>
<evidence type="ECO:0000313" key="4">
    <source>
        <dbReference type="Proteomes" id="UP000663292"/>
    </source>
</evidence>
<dbReference type="RefSeq" id="WP_229120757.1">
    <property type="nucleotide sequence ID" value="NZ_CP064791.1"/>
</dbReference>
<evidence type="ECO:0000256" key="1">
    <source>
        <dbReference type="ARBA" id="ARBA00008591"/>
    </source>
</evidence>
<accession>A0A897NRR6</accession>
<keyword evidence="4" id="KW-1185">Reference proteome</keyword>
<evidence type="ECO:0000256" key="2">
    <source>
        <dbReference type="SAM" id="Coils"/>
    </source>
</evidence>
<dbReference type="InterPro" id="IPR038078">
    <property type="entry name" value="PhoU-like_sf"/>
</dbReference>
<reference evidence="3 4" key="1">
    <citation type="submission" date="2020-11" db="EMBL/GenBank/DDBJ databases">
        <title>Carbohydrate-dependent, anaerobic sulfur respiration: A novel catabolism in halophilic archaea.</title>
        <authorList>
            <person name="Sorokin D.Y."/>
            <person name="Messina E."/>
            <person name="Smedile F."/>
            <person name="La Cono V."/>
            <person name="Hallsworth J.E."/>
            <person name="Yakimov M.M."/>
        </authorList>
    </citation>
    <scope>NUCLEOTIDE SEQUENCE [LARGE SCALE GENOMIC DNA]</scope>
    <source>
        <strain evidence="3 4">HSR-Est</strain>
    </source>
</reference>
<feature type="coiled-coil region" evidence="2">
    <location>
        <begin position="159"/>
        <end position="216"/>
    </location>
</feature>
<organism evidence="3 4">
    <name type="scientific">Halapricum desulfuricans</name>
    <dbReference type="NCBI Taxonomy" id="2841257"/>
    <lineage>
        <taxon>Archaea</taxon>
        <taxon>Methanobacteriati</taxon>
        <taxon>Methanobacteriota</taxon>
        <taxon>Stenosarchaea group</taxon>
        <taxon>Halobacteria</taxon>
        <taxon>Halobacteriales</taxon>
        <taxon>Haloarculaceae</taxon>
        <taxon>Halapricum</taxon>
    </lineage>
</organism>
<gene>
    <name evidence="3" type="ORF">HSEST_1969</name>
</gene>
<dbReference type="EMBL" id="CP064791">
    <property type="protein sequence ID" value="QSG15488.1"/>
    <property type="molecule type" value="Genomic_DNA"/>
</dbReference>
<sequence>MSEGASFSQQLESHTDAYLDSFQAGIELLPELLEQYAAGEDYSETIESIEDFESDCDDRNLAIVALITNADPIDMGKLNTRINYNQSALVEFYRTIDVVVNITERIAHEIDMMRPAHDNACFEGLQRMAAEVADTTELLEAVIERFVRDLGTYEASDSLTEEIQAIRDMESRCDEIRNDVIATAFADDSIEQPLMYRELAILFDDLANQMEDITEEIIIVASNAPGIVAEDGPDIN</sequence>
<dbReference type="InterPro" id="IPR018445">
    <property type="entry name" value="Put_Phosphate_transp_reg"/>
</dbReference>
<dbReference type="Pfam" id="PF01865">
    <property type="entry name" value="PhoU_div"/>
    <property type="match status" value="1"/>
</dbReference>
<name>A0A897NRR6_9EURY</name>
<dbReference type="AlphaFoldDB" id="A0A897NRR6"/>
<dbReference type="Proteomes" id="UP000663292">
    <property type="component" value="Chromosome"/>
</dbReference>
<comment type="similarity">
    <text evidence="1">Belongs to the UPF0111 family.</text>
</comment>
<dbReference type="Gene3D" id="1.20.58.220">
    <property type="entry name" value="Phosphate transport system protein phou homolog 2, domain 2"/>
    <property type="match status" value="1"/>
</dbReference>